<keyword evidence="1" id="KW-0472">Membrane</keyword>
<proteinExistence type="predicted"/>
<feature type="transmembrane region" description="Helical" evidence="1">
    <location>
        <begin position="34"/>
        <end position="53"/>
    </location>
</feature>
<dbReference type="Proteomes" id="UP000199126">
    <property type="component" value="Unassembled WGS sequence"/>
</dbReference>
<dbReference type="OrthoDB" id="380744at2157"/>
<feature type="transmembrane region" description="Helical" evidence="1">
    <location>
        <begin position="10"/>
        <end position="28"/>
    </location>
</feature>
<keyword evidence="1" id="KW-1133">Transmembrane helix</keyword>
<sequence>MFDELGRGELLVAATYACSGLLVALSAVRDPAVPLGGGLLASVALVSIPPVVLREIVATKRLANPRFGDDVTLADD</sequence>
<accession>A0A1H8SWL6</accession>
<protein>
    <submittedName>
        <fullName evidence="2">Uncharacterized protein</fullName>
    </submittedName>
</protein>
<dbReference type="AlphaFoldDB" id="A0A1H8SWL6"/>
<keyword evidence="1" id="KW-0812">Transmembrane</keyword>
<dbReference type="EMBL" id="FODV01000005">
    <property type="protein sequence ID" value="SEO83150.1"/>
    <property type="molecule type" value="Genomic_DNA"/>
</dbReference>
<gene>
    <name evidence="2" type="ORF">SAMN04487948_105374</name>
</gene>
<reference evidence="3" key="1">
    <citation type="submission" date="2016-10" db="EMBL/GenBank/DDBJ databases">
        <authorList>
            <person name="Varghese N."/>
            <person name="Submissions S."/>
        </authorList>
    </citation>
    <scope>NUCLEOTIDE SEQUENCE [LARGE SCALE GENOMIC DNA]</scope>
    <source>
        <strain evidence="3">CGMCC 1.10121</strain>
    </source>
</reference>
<evidence type="ECO:0000256" key="1">
    <source>
        <dbReference type="SAM" id="Phobius"/>
    </source>
</evidence>
<dbReference type="RefSeq" id="WP_089824620.1">
    <property type="nucleotide sequence ID" value="NZ_FODV01000005.1"/>
</dbReference>
<organism evidence="2 3">
    <name type="scientific">Halogranum amylolyticum</name>
    <dbReference type="NCBI Taxonomy" id="660520"/>
    <lineage>
        <taxon>Archaea</taxon>
        <taxon>Methanobacteriati</taxon>
        <taxon>Methanobacteriota</taxon>
        <taxon>Stenosarchaea group</taxon>
        <taxon>Halobacteria</taxon>
        <taxon>Halobacteriales</taxon>
        <taxon>Haloferacaceae</taxon>
    </lineage>
</organism>
<name>A0A1H8SWL6_9EURY</name>
<evidence type="ECO:0000313" key="2">
    <source>
        <dbReference type="EMBL" id="SEO83150.1"/>
    </source>
</evidence>
<keyword evidence="3" id="KW-1185">Reference proteome</keyword>
<evidence type="ECO:0000313" key="3">
    <source>
        <dbReference type="Proteomes" id="UP000199126"/>
    </source>
</evidence>